<dbReference type="Pfam" id="PF00690">
    <property type="entry name" value="Cation_ATPase_N"/>
    <property type="match status" value="1"/>
</dbReference>
<evidence type="ECO:0000259" key="10">
    <source>
        <dbReference type="Pfam" id="PF00690"/>
    </source>
</evidence>
<dbReference type="PANTHER" id="PTHR24093">
    <property type="entry name" value="CATION TRANSPORTING ATPASE"/>
    <property type="match status" value="1"/>
</dbReference>
<dbReference type="Gene3D" id="1.20.1110.10">
    <property type="entry name" value="Calcium-transporting ATPase, transmembrane domain"/>
    <property type="match status" value="1"/>
</dbReference>
<feature type="transmembrane region" description="Helical" evidence="8">
    <location>
        <begin position="837"/>
        <end position="856"/>
    </location>
</feature>
<keyword evidence="3" id="KW-0547">Nucleotide-binding</keyword>
<comment type="caution">
    <text evidence="11">The sequence shown here is derived from an EMBL/GenBank/DDBJ whole genome shotgun (WGS) entry which is preliminary data.</text>
</comment>
<evidence type="ECO:0000256" key="3">
    <source>
        <dbReference type="ARBA" id="ARBA00022741"/>
    </source>
</evidence>
<dbReference type="GO" id="GO:0005388">
    <property type="term" value="F:P-type calcium transporter activity"/>
    <property type="evidence" value="ECO:0007669"/>
    <property type="project" value="TreeGrafter"/>
</dbReference>
<evidence type="ECO:0000256" key="8">
    <source>
        <dbReference type="SAM" id="Phobius"/>
    </source>
</evidence>
<dbReference type="EMBL" id="JXSU01000007">
    <property type="protein sequence ID" value="KIS24758.1"/>
    <property type="molecule type" value="Genomic_DNA"/>
</dbReference>
<dbReference type="InterPro" id="IPR036412">
    <property type="entry name" value="HAD-like_sf"/>
</dbReference>
<evidence type="ECO:0000256" key="2">
    <source>
        <dbReference type="ARBA" id="ARBA00022692"/>
    </source>
</evidence>
<feature type="transmembrane region" description="Helical" evidence="8">
    <location>
        <begin position="49"/>
        <end position="72"/>
    </location>
</feature>
<dbReference type="InterPro" id="IPR023214">
    <property type="entry name" value="HAD_sf"/>
</dbReference>
<dbReference type="Proteomes" id="UP000032250">
    <property type="component" value="Unassembled WGS sequence"/>
</dbReference>
<reference evidence="11 12" key="1">
    <citation type="submission" date="2014-06" db="EMBL/GenBank/DDBJ databases">
        <title>Genome characterization of distinct group I Clostridium botulinum lineages.</title>
        <authorList>
            <person name="Giordani F."/>
            <person name="Anselmo A."/>
            <person name="Fillo S."/>
            <person name="Palozzi A.M."/>
            <person name="Fortunato A."/>
            <person name="Gentile B."/>
            <person name="Ciammaruconi A."/>
            <person name="Anniballi F."/>
            <person name="De Medici D."/>
            <person name="Lista F."/>
        </authorList>
    </citation>
    <scope>NUCLEOTIDE SEQUENCE [LARGE SCALE GENOMIC DNA]</scope>
    <source>
        <strain evidence="11 12">B2 450</strain>
    </source>
</reference>
<gene>
    <name evidence="11" type="ORF">N495_14645</name>
</gene>
<proteinExistence type="predicted"/>
<dbReference type="SUPFAM" id="SSF56784">
    <property type="entry name" value="HAD-like"/>
    <property type="match status" value="1"/>
</dbReference>
<evidence type="ECO:0000256" key="7">
    <source>
        <dbReference type="ARBA" id="ARBA00023136"/>
    </source>
</evidence>
<dbReference type="GO" id="GO:0005886">
    <property type="term" value="C:plasma membrane"/>
    <property type="evidence" value="ECO:0007669"/>
    <property type="project" value="TreeGrafter"/>
</dbReference>
<dbReference type="InterPro" id="IPR023299">
    <property type="entry name" value="ATPase_P-typ_cyto_dom_N"/>
</dbReference>
<dbReference type="SUPFAM" id="SSF81660">
    <property type="entry name" value="Metal cation-transporting ATPase, ATP-binding domain N"/>
    <property type="match status" value="1"/>
</dbReference>
<dbReference type="Pfam" id="PF00122">
    <property type="entry name" value="E1-E2_ATPase"/>
    <property type="match status" value="1"/>
</dbReference>
<feature type="transmembrane region" description="Helical" evidence="8">
    <location>
        <begin position="679"/>
        <end position="702"/>
    </location>
</feature>
<feature type="transmembrane region" description="Helical" evidence="8">
    <location>
        <begin position="810"/>
        <end position="831"/>
    </location>
</feature>
<feature type="transmembrane region" description="Helical" evidence="8">
    <location>
        <begin position="749"/>
        <end position="767"/>
    </location>
</feature>
<dbReference type="Gene3D" id="2.70.150.10">
    <property type="entry name" value="Calcium-transporting ATPase, cytoplasmic transduction domain A"/>
    <property type="match status" value="1"/>
</dbReference>
<protein>
    <submittedName>
        <fullName evidence="11">Cation transporter</fullName>
    </submittedName>
</protein>
<dbReference type="InterPro" id="IPR001757">
    <property type="entry name" value="P_typ_ATPase"/>
</dbReference>
<name>A0A0D1A1P8_CLOBO</name>
<dbReference type="GO" id="GO:0016887">
    <property type="term" value="F:ATP hydrolysis activity"/>
    <property type="evidence" value="ECO:0007669"/>
    <property type="project" value="InterPro"/>
</dbReference>
<comment type="subcellular location">
    <subcellularLocation>
        <location evidence="1">Membrane</location>
        <topology evidence="1">Multi-pass membrane protein</topology>
    </subcellularLocation>
</comment>
<dbReference type="InterPro" id="IPR023298">
    <property type="entry name" value="ATPase_P-typ_TM_dom_sf"/>
</dbReference>
<feature type="domain" description="P-type ATPase A" evidence="9">
    <location>
        <begin position="112"/>
        <end position="223"/>
    </location>
</feature>
<evidence type="ECO:0000256" key="1">
    <source>
        <dbReference type="ARBA" id="ARBA00004141"/>
    </source>
</evidence>
<evidence type="ECO:0000256" key="6">
    <source>
        <dbReference type="ARBA" id="ARBA00022989"/>
    </source>
</evidence>
<evidence type="ECO:0000256" key="4">
    <source>
        <dbReference type="ARBA" id="ARBA00022840"/>
    </source>
</evidence>
<evidence type="ECO:0000313" key="12">
    <source>
        <dbReference type="Proteomes" id="UP000032250"/>
    </source>
</evidence>
<feature type="transmembrane region" description="Helical" evidence="8">
    <location>
        <begin position="708"/>
        <end position="728"/>
    </location>
</feature>
<dbReference type="PATRIC" id="fig|1379739.3.peg.3322"/>
<dbReference type="InterPro" id="IPR004014">
    <property type="entry name" value="ATPase_P-typ_cation-transptr_N"/>
</dbReference>
<dbReference type="PRINTS" id="PR00120">
    <property type="entry name" value="HATPASE"/>
</dbReference>
<sequence length="864" mass="98807">MTNFYNYTWVDVVKHLNSDSYSGLLESQIDLHRKKYGVNEFHFGKKRNIFYLILKEITQLWFINIILCSILFFISKEIICFSILILIALMNLVSIVYIESKELKNINTLEKLSVTDSRVLRGSLSKNISSTELVVGDIVRLKPGDIVPADIRIIETERLRVNEAVITGENYAVEKYSTKVEDKEITTSEMRNILFKSSTIVSGEALGIIIAVGENTEAFNIISKSSEDGEEKFSLKNKITKIANKISLIFLILTILVSSINYVMGNDLQIIIRNSSILILSYIPITLILIIIFSSFIIIKKMKKEGIVFKNISVIEKFAKASIVFINKTGALSEKTMSVKKIYTNGKFIPLNEETIKIDREFKEDLNVTRLLQIGILCNDTDFKIGEIKNIKSDYAEIALTEFAMRNGINKNSLEEENNRVFQIPYDTDKRIMTTINKVDGNYRANIKGSLESILSKCTHIMKNGIEMEISEEDINNIKMADMEMSKDSLSVLGLAYRSFNYEPSSKENVESNLVFAGIIGFDNPLKDNWEEAINLSRYLCVYPIIITEDNKLTAYYTGIKLGILRKVNQVISGVEMDNMKEEEIKDNIDKIKIFSRVNYKHKIKIVNNYKGKGYVTVMEGAKVNDLPSLKSADVGITDSSSSLLQKFSDIVLKDWSLKNLLMSIVDCRKILQASKNTIMYIITVLLSTFLFSTIINNFYSISELKFYILWINSITILISSLALMFQYKEEDYSIDNIKEKQDLIKPNKWRIIFTALIIATISFLNYKFCYSYSKETAGISSFFILNLLSSTSIYIFSKKIVFKNKVSNMLVIINIFFPIIISAILDYSILFKIFNFQYLKIFLGIIVIWFITILFNNSGKKLS</sequence>
<keyword evidence="7 8" id="KW-0472">Membrane</keyword>
<dbReference type="Gene3D" id="3.40.50.1000">
    <property type="entry name" value="HAD superfamily/HAD-like"/>
    <property type="match status" value="1"/>
</dbReference>
<dbReference type="GO" id="GO:0005524">
    <property type="term" value="F:ATP binding"/>
    <property type="evidence" value="ECO:0007669"/>
    <property type="project" value="UniProtKB-KW"/>
</dbReference>
<feature type="transmembrane region" description="Helical" evidence="8">
    <location>
        <begin position="779"/>
        <end position="798"/>
    </location>
</feature>
<dbReference type="Pfam" id="PF13246">
    <property type="entry name" value="Cation_ATPase"/>
    <property type="match status" value="1"/>
</dbReference>
<dbReference type="HOGENOM" id="CLU_002360_1_1_9"/>
<keyword evidence="6 8" id="KW-1133">Transmembrane helix</keyword>
<accession>A0A0D1A1P8</accession>
<dbReference type="PANTHER" id="PTHR24093:SF506">
    <property type="entry name" value="CATION-TRANSPORTING ATPASE PMA1"/>
    <property type="match status" value="1"/>
</dbReference>
<evidence type="ECO:0000259" key="9">
    <source>
        <dbReference type="Pfam" id="PF00122"/>
    </source>
</evidence>
<keyword evidence="5" id="KW-0460">Magnesium</keyword>
<dbReference type="InterPro" id="IPR059000">
    <property type="entry name" value="ATPase_P-type_domA"/>
</dbReference>
<organism evidence="11 12">
    <name type="scientific">Clostridium botulinum B2 450</name>
    <dbReference type="NCBI Taxonomy" id="1379739"/>
    <lineage>
        <taxon>Bacteria</taxon>
        <taxon>Bacillati</taxon>
        <taxon>Bacillota</taxon>
        <taxon>Clostridia</taxon>
        <taxon>Eubacteriales</taxon>
        <taxon>Clostridiaceae</taxon>
        <taxon>Clostridium</taxon>
    </lineage>
</organism>
<dbReference type="PRINTS" id="PR00119">
    <property type="entry name" value="CATATPASE"/>
</dbReference>
<dbReference type="OrthoDB" id="1937481at2"/>
<dbReference type="RefSeq" id="WP_003483951.1">
    <property type="nucleotide sequence ID" value="NZ_JXSU01000007.1"/>
</dbReference>
<feature type="domain" description="Cation-transporting P-type ATPase N-terminal" evidence="10">
    <location>
        <begin position="5"/>
        <end position="71"/>
    </location>
</feature>
<feature type="transmembrane region" description="Helical" evidence="8">
    <location>
        <begin position="78"/>
        <end position="98"/>
    </location>
</feature>
<dbReference type="AlphaFoldDB" id="A0A0D1A1P8"/>
<feature type="transmembrane region" description="Helical" evidence="8">
    <location>
        <begin position="242"/>
        <end position="264"/>
    </location>
</feature>
<dbReference type="SUPFAM" id="SSF81665">
    <property type="entry name" value="Calcium ATPase, transmembrane domain M"/>
    <property type="match status" value="1"/>
</dbReference>
<evidence type="ECO:0000256" key="5">
    <source>
        <dbReference type="ARBA" id="ARBA00022842"/>
    </source>
</evidence>
<dbReference type="InterPro" id="IPR008250">
    <property type="entry name" value="ATPase_P-typ_transduc_dom_A_sf"/>
</dbReference>
<feature type="transmembrane region" description="Helical" evidence="8">
    <location>
        <begin position="276"/>
        <end position="299"/>
    </location>
</feature>
<dbReference type="SUPFAM" id="SSF81653">
    <property type="entry name" value="Calcium ATPase, transduction domain A"/>
    <property type="match status" value="1"/>
</dbReference>
<evidence type="ECO:0000313" key="11">
    <source>
        <dbReference type="EMBL" id="KIS24758.1"/>
    </source>
</evidence>
<keyword evidence="4" id="KW-0067">ATP-binding</keyword>
<keyword evidence="2 8" id="KW-0812">Transmembrane</keyword>
<dbReference type="Gene3D" id="3.40.1110.10">
    <property type="entry name" value="Calcium-transporting ATPase, cytoplasmic domain N"/>
    <property type="match status" value="1"/>
</dbReference>